<sequence length="222" mass="26197">MVDPYGHPLSIPILNKILKRPITEALINFMFYRINMDASNPKVQHHLDEMFGDDDWRKQDFLKESGNVREEGFLQYFLSKINAKYKFFFRIRFDSEDCVSSGRTKYYLVHASNHPKAVLLMKEVMWPLGDDEGLFDFSGRRQGVLFSPSPQEEDLQNFLTQRYHGKKIPFDTLREETWDLPFIEKQYRSAIKKMRNENLLAINPVTSKTDRGLKGQDLVLFY</sequence>
<organism evidence="1">
    <name type="scientific">Leptospirillum sp. Group II '5-way CG'</name>
    <dbReference type="NCBI Taxonomy" id="419541"/>
    <lineage>
        <taxon>Bacteria</taxon>
        <taxon>Pseudomonadati</taxon>
        <taxon>Nitrospirota</taxon>
        <taxon>Nitrospiria</taxon>
        <taxon>Nitrospirales</taxon>
        <taxon>Nitrospiraceae</taxon>
        <taxon>Leptospirillum</taxon>
    </lineage>
</organism>
<dbReference type="EMBL" id="DS995259">
    <property type="protein sequence ID" value="EDZ40223.1"/>
    <property type="molecule type" value="Genomic_DNA"/>
</dbReference>
<evidence type="ECO:0000313" key="1">
    <source>
        <dbReference type="EMBL" id="EDZ40223.1"/>
    </source>
</evidence>
<dbReference type="NCBIfam" id="TIGR04474">
    <property type="entry name" value="tcm_partner"/>
    <property type="match status" value="1"/>
</dbReference>
<dbReference type="InterPro" id="IPR031009">
    <property type="entry name" value="Tcm_partner"/>
</dbReference>
<evidence type="ECO:0008006" key="2">
    <source>
        <dbReference type="Google" id="ProtNLM"/>
    </source>
</evidence>
<reference evidence="1" key="1">
    <citation type="journal article" date="2004" name="Nature">
        <title>Community structure and metabolism through reconstruction of microbial genomes from the environment.</title>
        <authorList>
            <person name="Tyson G.W."/>
            <person name="Chapman J."/>
            <person name="Hugenholtz P."/>
            <person name="Allen E.E."/>
            <person name="Ram R.J."/>
            <person name="Richardson P.M."/>
            <person name="Solovyev V.V."/>
            <person name="Rubin E.M."/>
            <person name="Rokhsar D.S."/>
            <person name="Banfield J.F."/>
        </authorList>
    </citation>
    <scope>NUCLEOTIDE SEQUENCE [LARGE SCALE GENOMIC DNA]</scope>
</reference>
<accession>B6AKW9</accession>
<proteinExistence type="predicted"/>
<gene>
    <name evidence="1" type="ORF">CGL2_11346002</name>
</gene>
<reference evidence="1" key="2">
    <citation type="journal article" date="2008" name="PLoS Biol.">
        <title>Population genomic analysis of strain variation in Leptospirillum group II bacteria involved in acid mine drainage formation.</title>
        <authorList>
            <person name="Simmons S.L."/>
            <person name="Dibartolo G."/>
            <person name="Denef V.J."/>
            <person name="Goltsman D.S."/>
            <person name="Thelen M.P."/>
            <person name="Banfield J.F."/>
        </authorList>
    </citation>
    <scope>NUCLEOTIDE SEQUENCE [LARGE SCALE GENOMIC DNA]</scope>
</reference>
<dbReference type="AlphaFoldDB" id="B6AKW9"/>
<name>B6AKW9_9BACT</name>
<protein>
    <recommendedName>
        <fullName evidence="2">Three-Cys-motif partner protein TcmP</fullName>
    </recommendedName>
</protein>